<dbReference type="GO" id="GO:0009507">
    <property type="term" value="C:chloroplast"/>
    <property type="evidence" value="ECO:0007669"/>
    <property type="project" value="EnsemblPlants"/>
</dbReference>
<comment type="similarity">
    <text evidence="1">Belongs to the mTERF family.</text>
</comment>
<dbReference type="Gene3D" id="1.25.70.10">
    <property type="entry name" value="Transcription termination factor 3, mitochondrial"/>
    <property type="match status" value="1"/>
</dbReference>
<evidence type="ECO:0000313" key="5">
    <source>
        <dbReference type="EnsemblPlants" id="AUR62000122-RA:cds"/>
    </source>
</evidence>
<reference evidence="5" key="1">
    <citation type="journal article" date="2017" name="Nature">
        <title>The genome of Chenopodium quinoa.</title>
        <authorList>
            <person name="Jarvis D.E."/>
            <person name="Ho Y.S."/>
            <person name="Lightfoot D.J."/>
            <person name="Schmoeckel S.M."/>
            <person name="Li B."/>
            <person name="Borm T.J.A."/>
            <person name="Ohyanagi H."/>
            <person name="Mineta K."/>
            <person name="Michell C.T."/>
            <person name="Saber N."/>
            <person name="Kharbatia N.M."/>
            <person name="Rupper R.R."/>
            <person name="Sharp A.R."/>
            <person name="Dally N."/>
            <person name="Boughton B.A."/>
            <person name="Woo Y.H."/>
            <person name="Gao G."/>
            <person name="Schijlen E.G.W.M."/>
            <person name="Guo X."/>
            <person name="Momin A.A."/>
            <person name="Negrao S."/>
            <person name="Al-Babili S."/>
            <person name="Gehring C."/>
            <person name="Roessner U."/>
            <person name="Jung C."/>
            <person name="Murphy K."/>
            <person name="Arold S.T."/>
            <person name="Gojobori T."/>
            <person name="van der Linden C.G."/>
            <person name="van Loo E.N."/>
            <person name="Jellen E.N."/>
            <person name="Maughan P.J."/>
            <person name="Tester M."/>
        </authorList>
    </citation>
    <scope>NUCLEOTIDE SEQUENCE [LARGE SCALE GENOMIC DNA]</scope>
    <source>
        <strain evidence="5">cv. PI 614886</strain>
    </source>
</reference>
<accession>A0A803KM66</accession>
<keyword evidence="3" id="KW-0809">Transit peptide</keyword>
<feature type="compositionally biased region" description="Polar residues" evidence="4">
    <location>
        <begin position="1"/>
        <end position="15"/>
    </location>
</feature>
<dbReference type="GO" id="GO:0003676">
    <property type="term" value="F:nucleic acid binding"/>
    <property type="evidence" value="ECO:0007669"/>
    <property type="project" value="InterPro"/>
</dbReference>
<dbReference type="PANTHER" id="PTHR13068">
    <property type="entry name" value="CGI-12 PROTEIN-RELATED"/>
    <property type="match status" value="1"/>
</dbReference>
<dbReference type="InterPro" id="IPR038538">
    <property type="entry name" value="MTERF_sf"/>
</dbReference>
<evidence type="ECO:0000256" key="4">
    <source>
        <dbReference type="SAM" id="MobiDB-lite"/>
    </source>
</evidence>
<keyword evidence="2" id="KW-0806">Transcription termination</keyword>
<evidence type="ECO:0008006" key="7">
    <source>
        <dbReference type="Google" id="ProtNLM"/>
    </source>
</evidence>
<dbReference type="SMART" id="SM00733">
    <property type="entry name" value="Mterf"/>
    <property type="match status" value="10"/>
</dbReference>
<dbReference type="OMA" id="IKPRYWV"/>
<dbReference type="InterPro" id="IPR003690">
    <property type="entry name" value="MTERF"/>
</dbReference>
<evidence type="ECO:0000256" key="1">
    <source>
        <dbReference type="ARBA" id="ARBA00007692"/>
    </source>
</evidence>
<keyword evidence="6" id="KW-1185">Reference proteome</keyword>
<dbReference type="Pfam" id="PF02536">
    <property type="entry name" value="mTERF"/>
    <property type="match status" value="1"/>
</dbReference>
<protein>
    <recommendedName>
        <fullName evidence="7">Transcription termination factor MTERF2, chloroplastic</fullName>
    </recommendedName>
</protein>
<evidence type="ECO:0000313" key="6">
    <source>
        <dbReference type="Proteomes" id="UP000596660"/>
    </source>
</evidence>
<dbReference type="Gramene" id="AUR62000122-RA">
    <property type="protein sequence ID" value="AUR62000122-RA:cds"/>
    <property type="gene ID" value="AUR62000122"/>
</dbReference>
<sequence length="556" mass="63432">CLKPLSHSNTNFTLKSHSPRPPSSSLSSPPESGEDESEVVKGIAEVVSEAGVEPQIVSEQIACKAPQYAKMLRDSVSELDELSLWDSWMKVEMAAAPLTLKEKIKYIAKEKGDNGKIPYLESLGLSLASAIHLARLLSSQSLSSLIHKVLYVKEICFSGSDDKRQIGKRARRMMQYLSISIDEDLQQTLSFFEKIEARRGGLNMLGSYDASFRYLIESFPRILLLSVESNMKPMMNFMENVGVPRECMGDVLLLFPPLFFHDIEEEIRAGSWTFEMVGALDKKLGRMLAKYPWMLSKSIQKNYNDILAFFETEKIPKVSIERAIRDWPLLLGCSASKLKPMIEELDDQGVRTTKLGKVIATSPQLLLRRPEEFRKVVIFLQDMGFDKESIGTILARCPEIFATRTVETFQKKLEFLTSLGISKKDLPRVIKKYPEFLISDVGSTIKPRLRYLMNSGLTERHIATMIVRFSPLLGYSIEEVLRPKLQFLVYTMGKSVKDVVDYPRYFSYSMEKKIKPRFLLLRSRNINISLKDMLAKNDDEFTTEFLAIERTFVSDR</sequence>
<organism evidence="5 6">
    <name type="scientific">Chenopodium quinoa</name>
    <name type="common">Quinoa</name>
    <dbReference type="NCBI Taxonomy" id="63459"/>
    <lineage>
        <taxon>Eukaryota</taxon>
        <taxon>Viridiplantae</taxon>
        <taxon>Streptophyta</taxon>
        <taxon>Embryophyta</taxon>
        <taxon>Tracheophyta</taxon>
        <taxon>Spermatophyta</taxon>
        <taxon>Magnoliopsida</taxon>
        <taxon>eudicotyledons</taxon>
        <taxon>Gunneridae</taxon>
        <taxon>Pentapetalae</taxon>
        <taxon>Caryophyllales</taxon>
        <taxon>Chenopodiaceae</taxon>
        <taxon>Chenopodioideae</taxon>
        <taxon>Atripliceae</taxon>
        <taxon>Chenopodium</taxon>
    </lineage>
</organism>
<dbReference type="FunFam" id="1.25.70.10:FF:000015">
    <property type="entry name" value="Mitochondrial transcription termination factor family protein"/>
    <property type="match status" value="1"/>
</dbReference>
<keyword evidence="2" id="KW-0805">Transcription regulation</keyword>
<dbReference type="PANTHER" id="PTHR13068:SF228">
    <property type="match status" value="1"/>
</dbReference>
<dbReference type="AlphaFoldDB" id="A0A803KM66"/>
<evidence type="ECO:0000256" key="3">
    <source>
        <dbReference type="ARBA" id="ARBA00022946"/>
    </source>
</evidence>
<reference evidence="5" key="2">
    <citation type="submission" date="2021-03" db="UniProtKB">
        <authorList>
            <consortium name="EnsemblPlants"/>
        </authorList>
    </citation>
    <scope>IDENTIFICATION</scope>
</reference>
<dbReference type="Proteomes" id="UP000596660">
    <property type="component" value="Unplaced"/>
</dbReference>
<dbReference type="EnsemblPlants" id="AUR62000122-RA">
    <property type="protein sequence ID" value="AUR62000122-RA:cds"/>
    <property type="gene ID" value="AUR62000122"/>
</dbReference>
<evidence type="ECO:0000256" key="2">
    <source>
        <dbReference type="ARBA" id="ARBA00022472"/>
    </source>
</evidence>
<keyword evidence="2" id="KW-0804">Transcription</keyword>
<feature type="region of interest" description="Disordered" evidence="4">
    <location>
        <begin position="1"/>
        <end position="38"/>
    </location>
</feature>
<proteinExistence type="inferred from homology"/>
<name>A0A803KM66_CHEQI</name>
<dbReference type="GO" id="GO:0006353">
    <property type="term" value="P:DNA-templated transcription termination"/>
    <property type="evidence" value="ECO:0007669"/>
    <property type="project" value="UniProtKB-KW"/>
</dbReference>